<dbReference type="AlphaFoldDB" id="A0A812NBQ8"/>
<evidence type="ECO:0000313" key="3">
    <source>
        <dbReference type="Proteomes" id="UP000601435"/>
    </source>
</evidence>
<name>A0A812NBQ8_9DINO</name>
<dbReference type="EMBL" id="CAJNJA010012528">
    <property type="protein sequence ID" value="CAE7298708.1"/>
    <property type="molecule type" value="Genomic_DNA"/>
</dbReference>
<proteinExistence type="predicted"/>
<feature type="region of interest" description="Disordered" evidence="1">
    <location>
        <begin position="1"/>
        <end position="73"/>
    </location>
</feature>
<evidence type="ECO:0000313" key="2">
    <source>
        <dbReference type="EMBL" id="CAE7298708.1"/>
    </source>
</evidence>
<gene>
    <name evidence="2" type="ORF">SNEC2469_LOCUS7358</name>
</gene>
<accession>A0A812NBQ8</accession>
<protein>
    <submittedName>
        <fullName evidence="2">Uncharacterized protein</fullName>
    </submittedName>
</protein>
<evidence type="ECO:0000256" key="1">
    <source>
        <dbReference type="SAM" id="MobiDB-lite"/>
    </source>
</evidence>
<reference evidence="2" key="1">
    <citation type="submission" date="2021-02" db="EMBL/GenBank/DDBJ databases">
        <authorList>
            <person name="Dougan E. K."/>
            <person name="Rhodes N."/>
            <person name="Thang M."/>
            <person name="Chan C."/>
        </authorList>
    </citation>
    <scope>NUCLEOTIDE SEQUENCE</scope>
</reference>
<keyword evidence="3" id="KW-1185">Reference proteome</keyword>
<comment type="caution">
    <text evidence="2">The sequence shown here is derived from an EMBL/GenBank/DDBJ whole genome shotgun (WGS) entry which is preliminary data.</text>
</comment>
<sequence length="559" mass="62845">TQRRTVAPDQARPSGAAQIAHEGGYVPAPVGIRADRVHGHDGQPLVPIVGSESGLAASEREKSDPASRQHVRDETLETVEAEDVKIALEELVVLCTKDLVVTRFHGMRKLTLLASPTLGMLLEEFSFARTKRLQMSALAKKLSIALSVALVLGTRLGNNKNYSYARIGFAVFQSKGWSTDGINRLGVQGQSRGVSVYSGHYQNIFCRSDNLEFFIGDDDTSALPMVLDLYIYDVCFGFCESAAYGLENEVELELDLQSGSERPGSPYALLDLPPPLLRVARYFRRAFVVPFFEEMATGEVAPNLHHVARHYDDLPDFMMILHPDAYEHIPILSFVALLNSLALRLFPDVGFLHLGRRFNGPVDASGRVGSEIQSYCRMRAPSKGSAARRSVFRGDSFLERYTMRTPSGRYCQWVEVAWELLFDRPPKLPEDDYGGYDFAQYIASRRAAESRPKAFWQNAWRSLCSASNYQLLLGTKFISWKEITSTEGKRRLYKFHKGLTTAFEHLYHVIFNPRAKTWRWPTRPRNPSLPLGLKLTKGGLGVGNLGQLREYRWAPHQPL</sequence>
<organism evidence="2 3">
    <name type="scientific">Symbiodinium necroappetens</name>
    <dbReference type="NCBI Taxonomy" id="1628268"/>
    <lineage>
        <taxon>Eukaryota</taxon>
        <taxon>Sar</taxon>
        <taxon>Alveolata</taxon>
        <taxon>Dinophyceae</taxon>
        <taxon>Suessiales</taxon>
        <taxon>Symbiodiniaceae</taxon>
        <taxon>Symbiodinium</taxon>
    </lineage>
</organism>
<dbReference type="Proteomes" id="UP000601435">
    <property type="component" value="Unassembled WGS sequence"/>
</dbReference>
<feature type="compositionally biased region" description="Basic and acidic residues" evidence="1">
    <location>
        <begin position="58"/>
        <end position="73"/>
    </location>
</feature>
<feature type="non-terminal residue" evidence="2">
    <location>
        <position position="1"/>
    </location>
</feature>